<feature type="non-terminal residue" evidence="2">
    <location>
        <position position="155"/>
    </location>
</feature>
<name>A0A0F8ZZF9_9ZZZZ</name>
<comment type="caution">
    <text evidence="2">The sequence shown here is derived from an EMBL/GenBank/DDBJ whole genome shotgun (WGS) entry which is preliminary data.</text>
</comment>
<dbReference type="PROSITE" id="PS51683">
    <property type="entry name" value="SAM_OMT_II"/>
    <property type="match status" value="1"/>
</dbReference>
<dbReference type="SUPFAM" id="SSF46785">
    <property type="entry name" value="Winged helix' DNA-binding domain"/>
    <property type="match status" value="1"/>
</dbReference>
<organism evidence="2">
    <name type="scientific">marine sediment metagenome</name>
    <dbReference type="NCBI Taxonomy" id="412755"/>
    <lineage>
        <taxon>unclassified sequences</taxon>
        <taxon>metagenomes</taxon>
        <taxon>ecological metagenomes</taxon>
    </lineage>
</organism>
<dbReference type="AlphaFoldDB" id="A0A0F8ZZF9"/>
<dbReference type="InterPro" id="IPR036388">
    <property type="entry name" value="WH-like_DNA-bd_sf"/>
</dbReference>
<reference evidence="2" key="1">
    <citation type="journal article" date="2015" name="Nature">
        <title>Complex archaea that bridge the gap between prokaryotes and eukaryotes.</title>
        <authorList>
            <person name="Spang A."/>
            <person name="Saw J.H."/>
            <person name="Jorgensen S.L."/>
            <person name="Zaremba-Niedzwiedzka K."/>
            <person name="Martijn J."/>
            <person name="Lind A.E."/>
            <person name="van Eijk R."/>
            <person name="Schleper C."/>
            <person name="Guy L."/>
            <person name="Ettema T.J."/>
        </authorList>
    </citation>
    <scope>NUCLEOTIDE SEQUENCE</scope>
</reference>
<sequence>MEPITDVREISRIAYGFMASRALFAALDLDIFSRLSGQPKTLDVLARDSGIAANRLLTFLTALVSLGLLVKDGELYTNAPASETFLVRGAPKDFGDYLRVVNGKMSYPYLTELDAALRGERIRSNAGFYGAWYAEQDHAEQFSRAQHAGSLGPAA</sequence>
<accession>A0A0F8ZZF9</accession>
<dbReference type="Pfam" id="PF08100">
    <property type="entry name" value="Dimerisation"/>
    <property type="match status" value="1"/>
</dbReference>
<dbReference type="InterPro" id="IPR012967">
    <property type="entry name" value="COMT_dimerisation"/>
</dbReference>
<dbReference type="InterPro" id="IPR016461">
    <property type="entry name" value="COMT-like"/>
</dbReference>
<feature type="domain" description="O-methyltransferase dimerisation" evidence="1">
    <location>
        <begin position="13"/>
        <end position="87"/>
    </location>
</feature>
<evidence type="ECO:0000313" key="2">
    <source>
        <dbReference type="EMBL" id="KKK65311.1"/>
    </source>
</evidence>
<proteinExistence type="predicted"/>
<evidence type="ECO:0000259" key="1">
    <source>
        <dbReference type="Pfam" id="PF08100"/>
    </source>
</evidence>
<dbReference type="EMBL" id="LAZR01060617">
    <property type="protein sequence ID" value="KKK65311.1"/>
    <property type="molecule type" value="Genomic_DNA"/>
</dbReference>
<dbReference type="GO" id="GO:0008168">
    <property type="term" value="F:methyltransferase activity"/>
    <property type="evidence" value="ECO:0007669"/>
    <property type="project" value="InterPro"/>
</dbReference>
<dbReference type="GO" id="GO:0046983">
    <property type="term" value="F:protein dimerization activity"/>
    <property type="evidence" value="ECO:0007669"/>
    <property type="project" value="InterPro"/>
</dbReference>
<dbReference type="Gene3D" id="1.10.10.10">
    <property type="entry name" value="Winged helix-like DNA-binding domain superfamily/Winged helix DNA-binding domain"/>
    <property type="match status" value="1"/>
</dbReference>
<gene>
    <name evidence="2" type="ORF">LCGC14_2975440</name>
</gene>
<dbReference type="InterPro" id="IPR036390">
    <property type="entry name" value="WH_DNA-bd_sf"/>
</dbReference>
<protein>
    <recommendedName>
        <fullName evidence="1">O-methyltransferase dimerisation domain-containing protein</fullName>
    </recommendedName>
</protein>